<keyword evidence="4 5" id="KW-0648">Protein biosynthesis</keyword>
<evidence type="ECO:0000256" key="3">
    <source>
        <dbReference type="ARBA" id="ARBA00022884"/>
    </source>
</evidence>
<evidence type="ECO:0000256" key="4">
    <source>
        <dbReference type="ARBA" id="ARBA00022917"/>
    </source>
</evidence>
<dbReference type="Pfam" id="PF01652">
    <property type="entry name" value="IF4E"/>
    <property type="match status" value="1"/>
</dbReference>
<protein>
    <submittedName>
        <fullName evidence="6">Translation initiation factor eIF 4e-like domain-containing protein</fullName>
    </submittedName>
</protein>
<comment type="similarity">
    <text evidence="5">Belongs to the eukaryotic initiation factor 4E family.</text>
</comment>
<keyword evidence="2" id="KW-0810">Translation regulation</keyword>
<dbReference type="AlphaFoldDB" id="A0A4Q0A3L2"/>
<proteinExistence type="inferred from homology"/>
<dbReference type="GO" id="GO:0003743">
    <property type="term" value="F:translation initiation factor activity"/>
    <property type="evidence" value="ECO:0007669"/>
    <property type="project" value="UniProtKB-KW"/>
</dbReference>
<sequence length="113" mass="13212">SNYEQFLKTVCLVDTVQGFWGAVNNMKGPDKLEVRQSYHFMKEGIKPTWEDPRNQNGGSYVFRIKTAQTPEVWRDLLMLLVGEQLQDCISSRDEICGVSVSRRWNTDLFQIWH</sequence>
<evidence type="ECO:0000256" key="2">
    <source>
        <dbReference type="ARBA" id="ARBA00022845"/>
    </source>
</evidence>
<evidence type="ECO:0000256" key="1">
    <source>
        <dbReference type="ARBA" id="ARBA00022540"/>
    </source>
</evidence>
<dbReference type="GO" id="GO:0006417">
    <property type="term" value="P:regulation of translation"/>
    <property type="evidence" value="ECO:0007669"/>
    <property type="project" value="UniProtKB-KW"/>
</dbReference>
<evidence type="ECO:0000256" key="5">
    <source>
        <dbReference type="RuleBase" id="RU004374"/>
    </source>
</evidence>
<dbReference type="Proteomes" id="UP000268162">
    <property type="component" value="Unassembled WGS sequence"/>
</dbReference>
<dbReference type="InterPro" id="IPR023398">
    <property type="entry name" value="TIF_eIF4e-like"/>
</dbReference>
<keyword evidence="7" id="KW-1185">Reference proteome</keyword>
<dbReference type="SUPFAM" id="SSF55418">
    <property type="entry name" value="eIF4e-like"/>
    <property type="match status" value="1"/>
</dbReference>
<gene>
    <name evidence="6" type="ORF">BJ085DRAFT_12952</name>
</gene>
<dbReference type="EMBL" id="ML002240">
    <property type="protein sequence ID" value="RKP39850.1"/>
    <property type="molecule type" value="Genomic_DNA"/>
</dbReference>
<evidence type="ECO:0000313" key="6">
    <source>
        <dbReference type="EMBL" id="RKP39850.1"/>
    </source>
</evidence>
<dbReference type="InterPro" id="IPR001040">
    <property type="entry name" value="TIF_eIF_4E"/>
</dbReference>
<feature type="non-terminal residue" evidence="6">
    <location>
        <position position="113"/>
    </location>
</feature>
<dbReference type="PANTHER" id="PTHR11960">
    <property type="entry name" value="EUKARYOTIC TRANSLATION INITIATION FACTOR 4E RELATED"/>
    <property type="match status" value="1"/>
</dbReference>
<accession>A0A4Q0A3L2</accession>
<dbReference type="Gene3D" id="3.30.760.10">
    <property type="entry name" value="RNA Cap, Translation Initiation Factor Eif4e"/>
    <property type="match status" value="1"/>
</dbReference>
<organism evidence="6 7">
    <name type="scientific">Dimargaris cristalligena</name>
    <dbReference type="NCBI Taxonomy" id="215637"/>
    <lineage>
        <taxon>Eukaryota</taxon>
        <taxon>Fungi</taxon>
        <taxon>Fungi incertae sedis</taxon>
        <taxon>Zoopagomycota</taxon>
        <taxon>Kickxellomycotina</taxon>
        <taxon>Dimargaritomycetes</taxon>
        <taxon>Dimargaritales</taxon>
        <taxon>Dimargaritaceae</taxon>
        <taxon>Dimargaris</taxon>
    </lineage>
</organism>
<keyword evidence="3 5" id="KW-0694">RNA-binding</keyword>
<dbReference type="STRING" id="215637.A0A4Q0A3L2"/>
<dbReference type="GO" id="GO:0016281">
    <property type="term" value="C:eukaryotic translation initiation factor 4F complex"/>
    <property type="evidence" value="ECO:0007669"/>
    <property type="project" value="TreeGrafter"/>
</dbReference>
<keyword evidence="1 5" id="KW-0396">Initiation factor</keyword>
<dbReference type="PANTHER" id="PTHR11960:SF66">
    <property type="entry name" value="EUKARYOTIC TRANSLATION INITIATION FACTOR 4E TYPE 3"/>
    <property type="match status" value="1"/>
</dbReference>
<dbReference type="GO" id="GO:0000340">
    <property type="term" value="F:RNA 7-methylguanosine cap binding"/>
    <property type="evidence" value="ECO:0007669"/>
    <property type="project" value="TreeGrafter"/>
</dbReference>
<evidence type="ECO:0000313" key="7">
    <source>
        <dbReference type="Proteomes" id="UP000268162"/>
    </source>
</evidence>
<feature type="non-terminal residue" evidence="6">
    <location>
        <position position="1"/>
    </location>
</feature>
<reference evidence="7" key="1">
    <citation type="journal article" date="2018" name="Nat. Microbiol.">
        <title>Leveraging single-cell genomics to expand the fungal tree of life.</title>
        <authorList>
            <person name="Ahrendt S.R."/>
            <person name="Quandt C.A."/>
            <person name="Ciobanu D."/>
            <person name="Clum A."/>
            <person name="Salamov A."/>
            <person name="Andreopoulos B."/>
            <person name="Cheng J.F."/>
            <person name="Woyke T."/>
            <person name="Pelin A."/>
            <person name="Henrissat B."/>
            <person name="Reynolds N.K."/>
            <person name="Benny G.L."/>
            <person name="Smith M.E."/>
            <person name="James T.Y."/>
            <person name="Grigoriev I.V."/>
        </authorList>
    </citation>
    <scope>NUCLEOTIDE SEQUENCE [LARGE SCALE GENOMIC DNA]</scope>
    <source>
        <strain evidence="7">RSA 468</strain>
    </source>
</reference>
<name>A0A4Q0A3L2_9FUNG</name>